<feature type="compositionally biased region" description="Basic and acidic residues" evidence="1">
    <location>
        <begin position="55"/>
        <end position="69"/>
    </location>
</feature>
<feature type="compositionally biased region" description="Basic residues" evidence="1">
    <location>
        <begin position="91"/>
        <end position="108"/>
    </location>
</feature>
<feature type="compositionally biased region" description="Basic and acidic residues" evidence="1">
    <location>
        <begin position="77"/>
        <end position="90"/>
    </location>
</feature>
<dbReference type="Proteomes" id="UP000013827">
    <property type="component" value="Unassembled WGS sequence"/>
</dbReference>
<proteinExistence type="predicted"/>
<dbReference type="AlphaFoldDB" id="A0A0D3K0G3"/>
<evidence type="ECO:0000313" key="2">
    <source>
        <dbReference type="EnsemblProtists" id="EOD29248"/>
    </source>
</evidence>
<dbReference type="EnsemblProtists" id="EOD29248">
    <property type="protein sequence ID" value="EOD29248"/>
    <property type="gene ID" value="EMIHUDRAFT_99685"/>
</dbReference>
<protein>
    <recommendedName>
        <fullName evidence="4">MD-2-related lipid-recognition domain-containing protein</fullName>
    </recommendedName>
</protein>
<evidence type="ECO:0000313" key="3">
    <source>
        <dbReference type="Proteomes" id="UP000013827"/>
    </source>
</evidence>
<reference evidence="3" key="1">
    <citation type="journal article" date="2013" name="Nature">
        <title>Pan genome of the phytoplankton Emiliania underpins its global distribution.</title>
        <authorList>
            <person name="Read B.A."/>
            <person name="Kegel J."/>
            <person name="Klute M.J."/>
            <person name="Kuo A."/>
            <person name="Lefebvre S.C."/>
            <person name="Maumus F."/>
            <person name="Mayer C."/>
            <person name="Miller J."/>
            <person name="Monier A."/>
            <person name="Salamov A."/>
            <person name="Young J."/>
            <person name="Aguilar M."/>
            <person name="Claverie J.M."/>
            <person name="Frickenhaus S."/>
            <person name="Gonzalez K."/>
            <person name="Herman E.K."/>
            <person name="Lin Y.C."/>
            <person name="Napier J."/>
            <person name="Ogata H."/>
            <person name="Sarno A.F."/>
            <person name="Shmutz J."/>
            <person name="Schroeder D."/>
            <person name="de Vargas C."/>
            <person name="Verret F."/>
            <person name="von Dassow P."/>
            <person name="Valentin K."/>
            <person name="Van de Peer Y."/>
            <person name="Wheeler G."/>
            <person name="Dacks J.B."/>
            <person name="Delwiche C.F."/>
            <person name="Dyhrman S.T."/>
            <person name="Glockner G."/>
            <person name="John U."/>
            <person name="Richards T."/>
            <person name="Worden A.Z."/>
            <person name="Zhang X."/>
            <person name="Grigoriev I.V."/>
            <person name="Allen A.E."/>
            <person name="Bidle K."/>
            <person name="Borodovsky M."/>
            <person name="Bowler C."/>
            <person name="Brownlee C."/>
            <person name="Cock J.M."/>
            <person name="Elias M."/>
            <person name="Gladyshev V.N."/>
            <person name="Groth M."/>
            <person name="Guda C."/>
            <person name="Hadaegh A."/>
            <person name="Iglesias-Rodriguez M.D."/>
            <person name="Jenkins J."/>
            <person name="Jones B.M."/>
            <person name="Lawson T."/>
            <person name="Leese F."/>
            <person name="Lindquist E."/>
            <person name="Lobanov A."/>
            <person name="Lomsadze A."/>
            <person name="Malik S.B."/>
            <person name="Marsh M.E."/>
            <person name="Mackinder L."/>
            <person name="Mock T."/>
            <person name="Mueller-Roeber B."/>
            <person name="Pagarete A."/>
            <person name="Parker M."/>
            <person name="Probert I."/>
            <person name="Quesneville H."/>
            <person name="Raines C."/>
            <person name="Rensing S.A."/>
            <person name="Riano-Pachon D.M."/>
            <person name="Richier S."/>
            <person name="Rokitta S."/>
            <person name="Shiraiwa Y."/>
            <person name="Soanes D.M."/>
            <person name="van der Giezen M."/>
            <person name="Wahlund T.M."/>
            <person name="Williams B."/>
            <person name="Wilson W."/>
            <person name="Wolfe G."/>
            <person name="Wurch L.L."/>
        </authorList>
    </citation>
    <scope>NUCLEOTIDE SEQUENCE</scope>
</reference>
<dbReference type="KEGG" id="ehx:EMIHUDRAFT_99685"/>
<dbReference type="PaxDb" id="2903-EOD29248"/>
<feature type="region of interest" description="Disordered" evidence="1">
    <location>
        <begin position="1"/>
        <end position="116"/>
    </location>
</feature>
<reference evidence="2" key="2">
    <citation type="submission" date="2024-10" db="UniProtKB">
        <authorList>
            <consortium name="EnsemblProtists"/>
        </authorList>
    </citation>
    <scope>IDENTIFICATION</scope>
</reference>
<dbReference type="RefSeq" id="XP_005781677.1">
    <property type="nucleotide sequence ID" value="XM_005781620.1"/>
</dbReference>
<evidence type="ECO:0008006" key="4">
    <source>
        <dbReference type="Google" id="ProtNLM"/>
    </source>
</evidence>
<dbReference type="GeneID" id="19046597"/>
<feature type="compositionally biased region" description="Basic and acidic residues" evidence="1">
    <location>
        <begin position="34"/>
        <end position="45"/>
    </location>
</feature>
<sequence length="541" mass="60403">MHMTSVTAAAAPAATGAELVVPPLPPRLPNDASQEEKAAREAIMKERRRIQKAINEQKRGKRDRSEREQLSGAQHRKQAEAEAKRADANRRRQSVSQHRRAAREKKRPRLGESFGSIRQREEQRLLGNSFVFEDQRVRVCEGVACGPSCKTAGQCGTVLRRAELCVQEKGGSVSSLKLSSAGFAQIEGPQHFHTVQLDDVSTPVMLSPYHVQPWPAIGQEVGWMPSEPQDIATVKYFHNTQDPDFDVDDPEDNSYYVLSRPFYALPAHVEVVAPVGGRVRVGSWVRLREPHPEADPDDGAWGFREPPPAVAAEMLSSVGRTELTPADVERLMSTPQMAVASAHVLVVKSICEDCGQCLELEDTFYASHRDLTPLIPGWEQREPCRFHCTYDHQYFVWFDCAADEKIVAPNITFSNVSSSPDPVVHGAQQVIRKVVHYNGTDTLTNVTATLSQYWKVLGKWVRFLKIDTDVCKEHAGACPFAPGDAHALTTHHPPLHWGTPYGWYRSKQVFTNTLTGERLGCLDERFEYCKDSNSCKKDSSA</sequence>
<keyword evidence="3" id="KW-1185">Reference proteome</keyword>
<organism evidence="2 3">
    <name type="scientific">Emiliania huxleyi (strain CCMP1516)</name>
    <dbReference type="NCBI Taxonomy" id="280463"/>
    <lineage>
        <taxon>Eukaryota</taxon>
        <taxon>Haptista</taxon>
        <taxon>Haptophyta</taxon>
        <taxon>Prymnesiophyceae</taxon>
        <taxon>Isochrysidales</taxon>
        <taxon>Noelaerhabdaceae</taxon>
        <taxon>Emiliania</taxon>
    </lineage>
</organism>
<dbReference type="HOGENOM" id="CLU_037580_0_0_1"/>
<accession>A0A0D3K0G3</accession>
<name>A0A0D3K0G3_EMIH1</name>
<evidence type="ECO:0000256" key="1">
    <source>
        <dbReference type="SAM" id="MobiDB-lite"/>
    </source>
</evidence>
<feature type="compositionally biased region" description="Low complexity" evidence="1">
    <location>
        <begin position="7"/>
        <end position="21"/>
    </location>
</feature>